<dbReference type="Pfam" id="PF00072">
    <property type="entry name" value="Response_reg"/>
    <property type="match status" value="1"/>
</dbReference>
<dbReference type="SUPFAM" id="SSF52172">
    <property type="entry name" value="CheY-like"/>
    <property type="match status" value="1"/>
</dbReference>
<dbReference type="PROSITE" id="PS50110">
    <property type="entry name" value="RESPONSE_REGULATORY"/>
    <property type="match status" value="1"/>
</dbReference>
<evidence type="ECO:0000313" key="6">
    <source>
        <dbReference type="EMBL" id="EEA86118.1"/>
    </source>
</evidence>
<protein>
    <recommendedName>
        <fullName evidence="1">Stage 0 sporulation protein A homolog</fullName>
    </recommendedName>
</protein>
<dbReference type="PANTHER" id="PTHR37299">
    <property type="entry name" value="TRANSCRIPTIONAL REGULATOR-RELATED"/>
    <property type="match status" value="1"/>
</dbReference>
<accession>B6FWL1</accession>
<gene>
    <name evidence="6" type="ORF">CLOHIR_00260</name>
</gene>
<organism evidence="6 7">
    <name type="scientific">Peptacetobacter hiranonis (strain DSM 13275 / JCM 10541 / KCTC 15199 / TO-931)</name>
    <name type="common">Clostridium hiranonis</name>
    <dbReference type="NCBI Taxonomy" id="500633"/>
    <lineage>
        <taxon>Bacteria</taxon>
        <taxon>Bacillati</taxon>
        <taxon>Bacillota</taxon>
        <taxon>Clostridia</taxon>
        <taxon>Peptostreptococcales</taxon>
        <taxon>Peptostreptococcaceae</taxon>
        <taxon>Peptacetobacter</taxon>
    </lineage>
</organism>
<dbReference type="OrthoDB" id="1756867at2"/>
<dbReference type="eggNOG" id="COG3279">
    <property type="taxonomic scope" value="Bacteria"/>
</dbReference>
<keyword evidence="6" id="KW-0238">DNA-binding</keyword>
<reference evidence="6 7" key="1">
    <citation type="submission" date="2008-09" db="EMBL/GenBank/DDBJ databases">
        <authorList>
            <person name="Fulton L."/>
            <person name="Clifton S."/>
            <person name="Fulton B."/>
            <person name="Xu J."/>
            <person name="Minx P."/>
            <person name="Pepin K.H."/>
            <person name="Johnson M."/>
            <person name="Thiruvilangam P."/>
            <person name="Bhonagiri V."/>
            <person name="Nash W.E."/>
            <person name="Mardis E.R."/>
            <person name="Wilson R.K."/>
        </authorList>
    </citation>
    <scope>NUCLEOTIDE SEQUENCE [LARGE SCALE GENOMIC DNA]</scope>
    <source>
        <strain evidence="6 7">DSM 13275</strain>
    </source>
</reference>
<feature type="modified residue" description="4-aspartylphosphate" evidence="3">
    <location>
        <position position="59"/>
    </location>
</feature>
<dbReference type="InterPro" id="IPR007492">
    <property type="entry name" value="LytTR_DNA-bd_dom"/>
</dbReference>
<dbReference type="SMART" id="SM00850">
    <property type="entry name" value="LytTR"/>
    <property type="match status" value="1"/>
</dbReference>
<comment type="function">
    <text evidence="2">May play the central regulatory role in sporulation. It may be an element of the effector pathway responsible for the activation of sporulation genes in response to nutritional stress. Spo0A may act in concert with spo0H (a sigma factor) to control the expression of some genes that are critical to the sporulation process.</text>
</comment>
<proteinExistence type="predicted"/>
<feature type="domain" description="Response regulatory" evidence="4">
    <location>
        <begin position="3"/>
        <end position="122"/>
    </location>
</feature>
<evidence type="ECO:0000259" key="5">
    <source>
        <dbReference type="PROSITE" id="PS50930"/>
    </source>
</evidence>
<dbReference type="RefSeq" id="WP_006439181.1">
    <property type="nucleotide sequence ID" value="NZ_DS995355.1"/>
</dbReference>
<dbReference type="AlphaFoldDB" id="B6FWL1"/>
<dbReference type="EMBL" id="ABWP01000010">
    <property type="protein sequence ID" value="EEA86118.1"/>
    <property type="molecule type" value="Genomic_DNA"/>
</dbReference>
<dbReference type="Gene3D" id="2.40.50.1020">
    <property type="entry name" value="LytTr DNA-binding domain"/>
    <property type="match status" value="1"/>
</dbReference>
<dbReference type="GO" id="GO:0000156">
    <property type="term" value="F:phosphorelay response regulator activity"/>
    <property type="evidence" value="ECO:0007669"/>
    <property type="project" value="InterPro"/>
</dbReference>
<dbReference type="SMART" id="SM00448">
    <property type="entry name" value="REC"/>
    <property type="match status" value="1"/>
</dbReference>
<evidence type="ECO:0000256" key="3">
    <source>
        <dbReference type="PROSITE-ProRule" id="PRU00169"/>
    </source>
</evidence>
<dbReference type="InterPro" id="IPR001789">
    <property type="entry name" value="Sig_transdc_resp-reg_receiver"/>
</dbReference>
<evidence type="ECO:0000256" key="1">
    <source>
        <dbReference type="ARBA" id="ARBA00018672"/>
    </source>
</evidence>
<evidence type="ECO:0000313" key="7">
    <source>
        <dbReference type="Proteomes" id="UP000003178"/>
    </source>
</evidence>
<dbReference type="Pfam" id="PF04397">
    <property type="entry name" value="LytTR"/>
    <property type="match status" value="1"/>
</dbReference>
<dbReference type="PANTHER" id="PTHR37299:SF1">
    <property type="entry name" value="STAGE 0 SPORULATION PROTEIN A HOMOLOG"/>
    <property type="match status" value="1"/>
</dbReference>
<evidence type="ECO:0000259" key="4">
    <source>
        <dbReference type="PROSITE" id="PS50110"/>
    </source>
</evidence>
<comment type="caution">
    <text evidence="6">The sequence shown here is derived from an EMBL/GenBank/DDBJ whole genome shotgun (WGS) entry which is preliminary data.</text>
</comment>
<evidence type="ECO:0000256" key="2">
    <source>
        <dbReference type="ARBA" id="ARBA00024867"/>
    </source>
</evidence>
<dbReference type="Proteomes" id="UP000003178">
    <property type="component" value="Unassembled WGS sequence"/>
</dbReference>
<feature type="domain" description="HTH LytTR-type" evidence="5">
    <location>
        <begin position="133"/>
        <end position="226"/>
    </location>
</feature>
<dbReference type="InterPro" id="IPR046947">
    <property type="entry name" value="LytR-like"/>
</dbReference>
<dbReference type="InterPro" id="IPR011006">
    <property type="entry name" value="CheY-like_superfamily"/>
</dbReference>
<name>B6FWL1_PEPHT</name>
<dbReference type="GO" id="GO:0003677">
    <property type="term" value="F:DNA binding"/>
    <property type="evidence" value="ECO:0007669"/>
    <property type="project" value="UniProtKB-KW"/>
</dbReference>
<sequence>MITIGICDDELDVRMDIKNAILNTMIDKDIEYQVKEFSNGEDVIKYIELDNEIDILFLDIQMDGLDGMETARKLREYDRTTEIIFVTSIGEKISEAFEVRAFRFIKKPIQHEVIEKNLKECVVEVAKKRGCFLKIKTDNGFKKVYSRDLIYIEAINKKIKLCTKEGELECRGNLNDIVSNFEKQLFIQCHRSYIVNMIYIEEIYNRDIIMENGARIPISRNKYKKVVDKYFWSIGEDI</sequence>
<keyword evidence="3" id="KW-0597">Phosphoprotein</keyword>
<keyword evidence="7" id="KW-1185">Reference proteome</keyword>
<dbReference type="HOGENOM" id="CLU_000445_14_2_9"/>
<dbReference type="PROSITE" id="PS50930">
    <property type="entry name" value="HTH_LYTTR"/>
    <property type="match status" value="1"/>
</dbReference>
<dbReference type="Gene3D" id="3.40.50.2300">
    <property type="match status" value="1"/>
</dbReference>
<dbReference type="STRING" id="500633.CLOHIR_00260"/>
<reference evidence="6 7" key="2">
    <citation type="submission" date="2008-10" db="EMBL/GenBank/DDBJ databases">
        <title>Draft genome sequence of Clostridium hiranonis (DSM 13275).</title>
        <authorList>
            <person name="Sudarsanam P."/>
            <person name="Ley R."/>
            <person name="Guruge J."/>
            <person name="Turnbaugh P.J."/>
            <person name="Mahowald M."/>
            <person name="Liep D."/>
            <person name="Gordon J."/>
        </authorList>
    </citation>
    <scope>NUCLEOTIDE SEQUENCE [LARGE SCALE GENOMIC DNA]</scope>
    <source>
        <strain evidence="6 7">DSM 13275</strain>
    </source>
</reference>